<feature type="compositionally biased region" description="Polar residues" evidence="1">
    <location>
        <begin position="245"/>
        <end position="259"/>
    </location>
</feature>
<reference evidence="2" key="1">
    <citation type="submission" date="2015-10" db="EMBL/GenBank/DDBJ databases">
        <authorList>
            <person name="Martinez-Garcia P.J."/>
            <person name="Crepeau M.W."/>
            <person name="Puiu D."/>
            <person name="Gonzalez-Ibeas D."/>
            <person name="Whalen J."/>
            <person name="Stevens K."/>
            <person name="Paul R."/>
            <person name="Butterfield T."/>
            <person name="Britton M."/>
            <person name="Reagan R."/>
            <person name="Chakraborty S."/>
            <person name="Walawage S.L."/>
            <person name="Vasquez-Gross H.A."/>
            <person name="Cardeno C."/>
            <person name="Famula R."/>
            <person name="Pratt K."/>
            <person name="Kuruganti S."/>
            <person name="Aradhya M.K."/>
            <person name="Leslie C.A."/>
            <person name="Dandekar A.M."/>
            <person name="Salzberg S.L."/>
            <person name="Wegrzyn J.L."/>
            <person name="Langley C.H."/>
            <person name="Neale D.B."/>
        </authorList>
    </citation>
    <scope>NUCLEOTIDE SEQUENCE</scope>
    <source>
        <tissue evidence="2">Leaves</tissue>
    </source>
</reference>
<name>A0A833Y512_JUGRE</name>
<sequence>MALKKANDHWAFLAPKRSLKEQNGEVFYHRRKKCSEFTGRYWPPFFSVRLSFRRWNIVLLVCSESSDIHHFSFSDATQLLFTWLIIVQEEIEAPMWVDLTLEVKINNQHTHDEWFHTSHLFHQRSSHQLKSAFSHCGESTLTLDFESQVSTSPKLPLSVSRSRGKDYRSKKWRAENYESLHKQHPLKVLSGTSSCLDLRFGEELKSKSINLKGTSRSKSTLVCKSSLTGNAIPSSSKHAVSTFEDQANGSSSMGNRTCESNTRSTVTSQSSQQRELKCIEVSTQPFGPSGLLSNQRISSRKDCVTRQASRVEINNDKRLSRGYKSSSGKSSVGSSSNILYDVKSLTSTSIGHKEITPSSRNVARTSYVAKNKVKTSNVSKASTIAIEEGSSNSRRGIKISILNKEITPSSRNVARTSYVAKNKVKTSNVSKASTIAIEEGSSNSRRGIKISILKPAHEEATKPKVQHQTLQPLRVNARELSMAAIKSKEKLRAVRPNRSAGVGKENATGRMIINQKCSGKGTSALAMVRGQKGTKQLGQKGGAGLVGSKVKVTDRFEKNKAANVNQRVCLR</sequence>
<dbReference type="EMBL" id="LIHL02000002">
    <property type="protein sequence ID" value="KAF5478748.1"/>
    <property type="molecule type" value="Genomic_DNA"/>
</dbReference>
<protein>
    <submittedName>
        <fullName evidence="2">Uncharacterized protein</fullName>
    </submittedName>
</protein>
<dbReference type="Gramene" id="Jr02_22740_p1">
    <property type="protein sequence ID" value="cds.Jr02_22740_p1"/>
    <property type="gene ID" value="Jr02_22740"/>
</dbReference>
<organism evidence="2 3">
    <name type="scientific">Juglans regia</name>
    <name type="common">English walnut</name>
    <dbReference type="NCBI Taxonomy" id="51240"/>
    <lineage>
        <taxon>Eukaryota</taxon>
        <taxon>Viridiplantae</taxon>
        <taxon>Streptophyta</taxon>
        <taxon>Embryophyta</taxon>
        <taxon>Tracheophyta</taxon>
        <taxon>Spermatophyta</taxon>
        <taxon>Magnoliopsida</taxon>
        <taxon>eudicotyledons</taxon>
        <taxon>Gunneridae</taxon>
        <taxon>Pentapetalae</taxon>
        <taxon>rosids</taxon>
        <taxon>fabids</taxon>
        <taxon>Fagales</taxon>
        <taxon>Juglandaceae</taxon>
        <taxon>Juglans</taxon>
    </lineage>
</organism>
<feature type="region of interest" description="Disordered" evidence="1">
    <location>
        <begin position="245"/>
        <end position="273"/>
    </location>
</feature>
<feature type="compositionally biased region" description="Low complexity" evidence="1">
    <location>
        <begin position="324"/>
        <end position="334"/>
    </location>
</feature>
<comment type="caution">
    <text evidence="2">The sequence shown here is derived from an EMBL/GenBank/DDBJ whole genome shotgun (WGS) entry which is preliminary data.</text>
</comment>
<dbReference type="Proteomes" id="UP000619265">
    <property type="component" value="Unassembled WGS sequence"/>
</dbReference>
<evidence type="ECO:0000256" key="1">
    <source>
        <dbReference type="SAM" id="MobiDB-lite"/>
    </source>
</evidence>
<gene>
    <name evidence="2" type="ORF">F2P56_005283</name>
</gene>
<proteinExistence type="predicted"/>
<accession>A0A833Y512</accession>
<reference evidence="2" key="2">
    <citation type="submission" date="2020-03" db="EMBL/GenBank/DDBJ databases">
        <title>Walnut 2.0.</title>
        <authorList>
            <person name="Marrano A."/>
            <person name="Britton M."/>
            <person name="Zimin A.V."/>
            <person name="Zaini P.A."/>
            <person name="Workman R."/>
            <person name="Puiu D."/>
            <person name="Bianco L."/>
            <person name="Allen B.J."/>
            <person name="Troggio M."/>
            <person name="Leslie C.A."/>
            <person name="Timp W."/>
            <person name="Dendekar A."/>
            <person name="Salzberg S.L."/>
            <person name="Neale D.B."/>
        </authorList>
    </citation>
    <scope>NUCLEOTIDE SEQUENCE</scope>
    <source>
        <tissue evidence="2">Leaves</tissue>
    </source>
</reference>
<evidence type="ECO:0000313" key="3">
    <source>
        <dbReference type="Proteomes" id="UP000619265"/>
    </source>
</evidence>
<evidence type="ECO:0000313" key="2">
    <source>
        <dbReference type="EMBL" id="KAF5478748.1"/>
    </source>
</evidence>
<feature type="compositionally biased region" description="Low complexity" evidence="1">
    <location>
        <begin position="260"/>
        <end position="273"/>
    </location>
</feature>
<dbReference type="AlphaFoldDB" id="A0A833Y512"/>
<feature type="region of interest" description="Disordered" evidence="1">
    <location>
        <begin position="315"/>
        <end position="334"/>
    </location>
</feature>